<evidence type="ECO:0000256" key="1">
    <source>
        <dbReference type="ARBA" id="ARBA00024322"/>
    </source>
</evidence>
<dbReference type="GO" id="GO:0031469">
    <property type="term" value="C:bacterial microcompartment"/>
    <property type="evidence" value="ECO:0007669"/>
    <property type="project" value="UniProtKB-SubCell"/>
</dbReference>
<name>D2QXA9_PIRSD</name>
<dbReference type="AlphaFoldDB" id="D2QXA9"/>
<keyword evidence="2" id="KW-1283">Bacterial microcompartment</keyword>
<protein>
    <submittedName>
        <fullName evidence="3">Ethanolamine utilization protein EutN/carboxysome structural protein Ccml</fullName>
    </submittedName>
</protein>
<evidence type="ECO:0000313" key="4">
    <source>
        <dbReference type="Proteomes" id="UP000001887"/>
    </source>
</evidence>
<gene>
    <name evidence="3" type="ordered locus">Psta_3285</name>
</gene>
<dbReference type="eggNOG" id="COG4576">
    <property type="taxonomic scope" value="Bacteria"/>
</dbReference>
<dbReference type="HOGENOM" id="CLU_148498_2_1_0"/>
<dbReference type="PANTHER" id="PTHR36539">
    <property type="entry name" value="ETHANOLAMINE UTILIZATION PROTEIN EUTN"/>
    <property type="match status" value="1"/>
</dbReference>
<dbReference type="PROSITE" id="PS51932">
    <property type="entry name" value="BMV"/>
    <property type="match status" value="1"/>
</dbReference>
<sequence>MQVALVVGTATATLKHSSMKSQKLLIVQPMLVDGSTPDGDPQVAVDAVGAGKGERVLISSDGRYMRDVLKADATPVRWSVIGICD</sequence>
<dbReference type="KEGG" id="psl:Psta_3285"/>
<dbReference type="Pfam" id="PF03319">
    <property type="entry name" value="EutN_CcmL"/>
    <property type="match status" value="1"/>
</dbReference>
<dbReference type="InterPro" id="IPR004992">
    <property type="entry name" value="EutN_CcmL"/>
</dbReference>
<dbReference type="STRING" id="530564.Psta_3285"/>
<accession>D2QXA9</accession>
<reference evidence="3 4" key="1">
    <citation type="journal article" date="2009" name="Stand. Genomic Sci.">
        <title>Complete genome sequence of Pirellula staleyi type strain (ATCC 27377).</title>
        <authorList>
            <person name="Clum A."/>
            <person name="Tindall B.J."/>
            <person name="Sikorski J."/>
            <person name="Ivanova N."/>
            <person name="Mavrommatis K."/>
            <person name="Lucas S."/>
            <person name="Glavina del Rio T."/>
            <person name="Nolan M."/>
            <person name="Chen F."/>
            <person name="Tice H."/>
            <person name="Pitluck S."/>
            <person name="Cheng J.F."/>
            <person name="Chertkov O."/>
            <person name="Brettin T."/>
            <person name="Han C."/>
            <person name="Detter J.C."/>
            <person name="Kuske C."/>
            <person name="Bruce D."/>
            <person name="Goodwin L."/>
            <person name="Ovchinikova G."/>
            <person name="Pati A."/>
            <person name="Mikhailova N."/>
            <person name="Chen A."/>
            <person name="Palaniappan K."/>
            <person name="Land M."/>
            <person name="Hauser L."/>
            <person name="Chang Y.J."/>
            <person name="Jeffries C.D."/>
            <person name="Chain P."/>
            <person name="Rohde M."/>
            <person name="Goker M."/>
            <person name="Bristow J."/>
            <person name="Eisen J.A."/>
            <person name="Markowitz V."/>
            <person name="Hugenholtz P."/>
            <person name="Kyrpides N.C."/>
            <person name="Klenk H.P."/>
            <person name="Lapidus A."/>
        </authorList>
    </citation>
    <scope>NUCLEOTIDE SEQUENCE [LARGE SCALE GENOMIC DNA]</scope>
    <source>
        <strain evidence="4">ATCC 27377 / DSM 6068 / ICPB 4128</strain>
    </source>
</reference>
<evidence type="ECO:0000256" key="2">
    <source>
        <dbReference type="ARBA" id="ARBA00024446"/>
    </source>
</evidence>
<dbReference type="Gene3D" id="2.40.50.220">
    <property type="entry name" value="EutN/Ccml"/>
    <property type="match status" value="1"/>
</dbReference>
<dbReference type="EMBL" id="CP001848">
    <property type="protein sequence ID" value="ADB17949.1"/>
    <property type="molecule type" value="Genomic_DNA"/>
</dbReference>
<proteinExistence type="predicted"/>
<evidence type="ECO:0000313" key="3">
    <source>
        <dbReference type="EMBL" id="ADB17949.1"/>
    </source>
</evidence>
<dbReference type="InterPro" id="IPR036677">
    <property type="entry name" value="EutN_CcmL_sf"/>
</dbReference>
<organism evidence="3 4">
    <name type="scientific">Pirellula staleyi (strain ATCC 27377 / DSM 6068 / ICPB 4128)</name>
    <name type="common">Pirella staleyi</name>
    <dbReference type="NCBI Taxonomy" id="530564"/>
    <lineage>
        <taxon>Bacteria</taxon>
        <taxon>Pseudomonadati</taxon>
        <taxon>Planctomycetota</taxon>
        <taxon>Planctomycetia</taxon>
        <taxon>Pirellulales</taxon>
        <taxon>Pirellulaceae</taxon>
        <taxon>Pirellula</taxon>
    </lineage>
</organism>
<dbReference type="OrthoDB" id="278421at2"/>
<keyword evidence="4" id="KW-1185">Reference proteome</keyword>
<dbReference type="SUPFAM" id="SSF159133">
    <property type="entry name" value="EutN/CcmL-like"/>
    <property type="match status" value="1"/>
</dbReference>
<comment type="subcellular location">
    <subcellularLocation>
        <location evidence="1">Bacterial microcompartment</location>
    </subcellularLocation>
</comment>
<dbReference type="Proteomes" id="UP000001887">
    <property type="component" value="Chromosome"/>
</dbReference>